<keyword evidence="5" id="KW-0808">Transferase</keyword>
<keyword evidence="8 10" id="KW-1133">Transmembrane helix</keyword>
<evidence type="ECO:0000256" key="5">
    <source>
        <dbReference type="ARBA" id="ARBA00022679"/>
    </source>
</evidence>
<evidence type="ECO:0000256" key="7">
    <source>
        <dbReference type="ARBA" id="ARBA00022777"/>
    </source>
</evidence>
<keyword evidence="7 13" id="KW-0418">Kinase</keyword>
<dbReference type="CDD" id="cd00082">
    <property type="entry name" value="HisKA"/>
    <property type="match status" value="1"/>
</dbReference>
<evidence type="ECO:0000256" key="6">
    <source>
        <dbReference type="ARBA" id="ARBA00022692"/>
    </source>
</evidence>
<dbReference type="Pfam" id="PF00672">
    <property type="entry name" value="HAMP"/>
    <property type="match status" value="1"/>
</dbReference>
<dbReference type="InterPro" id="IPR003660">
    <property type="entry name" value="HAMP_dom"/>
</dbReference>
<feature type="domain" description="Histidine kinase" evidence="11">
    <location>
        <begin position="219"/>
        <end position="426"/>
    </location>
</feature>
<dbReference type="PANTHER" id="PTHR45436">
    <property type="entry name" value="SENSOR HISTIDINE KINASE YKOH"/>
    <property type="match status" value="1"/>
</dbReference>
<dbReference type="InterPro" id="IPR036890">
    <property type="entry name" value="HATPase_C_sf"/>
</dbReference>
<evidence type="ECO:0000259" key="12">
    <source>
        <dbReference type="PROSITE" id="PS50885"/>
    </source>
</evidence>
<feature type="transmembrane region" description="Helical" evidence="10">
    <location>
        <begin position="12"/>
        <end position="38"/>
    </location>
</feature>
<evidence type="ECO:0000313" key="14">
    <source>
        <dbReference type="Proteomes" id="UP000549250"/>
    </source>
</evidence>
<dbReference type="EC" id="2.7.13.3" evidence="3"/>
<keyword evidence="6 10" id="KW-0812">Transmembrane</keyword>
<dbReference type="SMART" id="SM00387">
    <property type="entry name" value="HATPase_c"/>
    <property type="match status" value="1"/>
</dbReference>
<feature type="domain" description="HAMP" evidence="12">
    <location>
        <begin position="157"/>
        <end position="211"/>
    </location>
</feature>
<evidence type="ECO:0000256" key="10">
    <source>
        <dbReference type="SAM" id="Phobius"/>
    </source>
</evidence>
<comment type="subcellular location">
    <subcellularLocation>
        <location evidence="2">Membrane</location>
    </subcellularLocation>
</comment>
<evidence type="ECO:0000256" key="8">
    <source>
        <dbReference type="ARBA" id="ARBA00022989"/>
    </source>
</evidence>
<dbReference type="Pfam" id="PF02518">
    <property type="entry name" value="HATPase_c"/>
    <property type="match status" value="1"/>
</dbReference>
<feature type="transmembrane region" description="Helical" evidence="10">
    <location>
        <begin position="132"/>
        <end position="155"/>
    </location>
</feature>
<evidence type="ECO:0000256" key="1">
    <source>
        <dbReference type="ARBA" id="ARBA00000085"/>
    </source>
</evidence>
<dbReference type="PROSITE" id="PS50885">
    <property type="entry name" value="HAMP"/>
    <property type="match status" value="1"/>
</dbReference>
<evidence type="ECO:0000256" key="4">
    <source>
        <dbReference type="ARBA" id="ARBA00022553"/>
    </source>
</evidence>
<comment type="catalytic activity">
    <reaction evidence="1">
        <text>ATP + protein L-histidine = ADP + protein N-phospho-L-histidine.</text>
        <dbReference type="EC" id="2.7.13.3"/>
    </reaction>
</comment>
<protein>
    <recommendedName>
        <fullName evidence="3">histidine kinase</fullName>
        <ecNumber evidence="3">2.7.13.3</ecNumber>
    </recommendedName>
</protein>
<dbReference type="Gene3D" id="3.30.565.10">
    <property type="entry name" value="Histidine kinase-like ATPase, C-terminal domain"/>
    <property type="match status" value="1"/>
</dbReference>
<evidence type="ECO:0000259" key="11">
    <source>
        <dbReference type="PROSITE" id="PS50109"/>
    </source>
</evidence>
<reference evidence="13 14" key="1">
    <citation type="submission" date="2020-08" db="EMBL/GenBank/DDBJ databases">
        <title>Genomic Encyclopedia of Type Strains, Phase III (KMG-III): the genomes of soil and plant-associated and newly described type strains.</title>
        <authorList>
            <person name="Whitman W."/>
        </authorList>
    </citation>
    <scope>NUCLEOTIDE SEQUENCE [LARGE SCALE GENOMIC DNA]</scope>
    <source>
        <strain evidence="13 14">CECT 4462</strain>
    </source>
</reference>
<dbReference type="SUPFAM" id="SSF47384">
    <property type="entry name" value="Homodimeric domain of signal transducing histidine kinase"/>
    <property type="match status" value="1"/>
</dbReference>
<keyword evidence="14" id="KW-1185">Reference proteome</keyword>
<evidence type="ECO:0000313" key="13">
    <source>
        <dbReference type="EMBL" id="MBB3104205.1"/>
    </source>
</evidence>
<dbReference type="InterPro" id="IPR003661">
    <property type="entry name" value="HisK_dim/P_dom"/>
</dbReference>
<dbReference type="EMBL" id="JACHXI010000013">
    <property type="protein sequence ID" value="MBB3104205.1"/>
    <property type="molecule type" value="Genomic_DNA"/>
</dbReference>
<comment type="caution">
    <text evidence="13">The sequence shown here is derived from an EMBL/GenBank/DDBJ whole genome shotgun (WGS) entry which is preliminary data.</text>
</comment>
<dbReference type="InterPro" id="IPR036097">
    <property type="entry name" value="HisK_dim/P_sf"/>
</dbReference>
<name>A0A839T8A3_AZOMA</name>
<dbReference type="SUPFAM" id="SSF55874">
    <property type="entry name" value="ATPase domain of HSP90 chaperone/DNA topoisomerase II/histidine kinase"/>
    <property type="match status" value="1"/>
</dbReference>
<dbReference type="SMART" id="SM00304">
    <property type="entry name" value="HAMP"/>
    <property type="match status" value="1"/>
</dbReference>
<dbReference type="SMART" id="SM00388">
    <property type="entry name" value="HisKA"/>
    <property type="match status" value="1"/>
</dbReference>
<dbReference type="InterPro" id="IPR050428">
    <property type="entry name" value="TCS_sensor_his_kinase"/>
</dbReference>
<sequence>MTEYKSSLAQRIVIAFVVMAVLVAGAFAVGIVTAVHLVEERLISAELESDLDLLLKARDPKELHLATRANQFFYFSGGEGRFAIPDDLAELGEGFHEVLREPFFYHVMVKKVGDRRYVLIQDQSDFERREQVMYAIVLIGFLLCVLLATMLGWLLGRKVLEPVARLARQVRHRDQLLALAPPLALDYAPDEVGQLAAAFDETLTQLRQALQREQLFTSDVSHELRTPLMVLASSCELLLVNPILDERARKQVERISRASANMQKLVETFLQLARAESGQTNGVSKVSLQEVADELVLEWRAAIEAKGLCLEYISSDYTSGLYNGSFLRSILGNLLRNALHYCDSGYIRLTLQADGFVVEDSGAGIPQDLHETVFDSFVRGNRERGDGLGLGLSLVRRICLHEGWHIQLTPVVPHGCRFAVDLHGKRAARS</sequence>
<dbReference type="InterPro" id="IPR005467">
    <property type="entry name" value="His_kinase_dom"/>
</dbReference>
<evidence type="ECO:0000256" key="3">
    <source>
        <dbReference type="ARBA" id="ARBA00012438"/>
    </source>
</evidence>
<dbReference type="Gene3D" id="1.10.287.130">
    <property type="match status" value="1"/>
</dbReference>
<dbReference type="Gene3D" id="6.10.340.10">
    <property type="match status" value="1"/>
</dbReference>
<dbReference type="Pfam" id="PF00512">
    <property type="entry name" value="HisKA"/>
    <property type="match status" value="1"/>
</dbReference>
<evidence type="ECO:0000256" key="9">
    <source>
        <dbReference type="ARBA" id="ARBA00023012"/>
    </source>
</evidence>
<keyword evidence="9" id="KW-0902">Two-component regulatory system</keyword>
<organism evidence="13 14">
    <name type="scientific">Azomonas macrocytogenes</name>
    <name type="common">Azotobacter macrocytogenes</name>
    <dbReference type="NCBI Taxonomy" id="69962"/>
    <lineage>
        <taxon>Bacteria</taxon>
        <taxon>Pseudomonadati</taxon>
        <taxon>Pseudomonadota</taxon>
        <taxon>Gammaproteobacteria</taxon>
        <taxon>Pseudomonadales</taxon>
        <taxon>Pseudomonadaceae</taxon>
        <taxon>Azomonas</taxon>
    </lineage>
</organism>
<accession>A0A839T8A3</accession>
<dbReference type="PANTHER" id="PTHR45436:SF16">
    <property type="entry name" value="HISTIDINE KINASE"/>
    <property type="match status" value="1"/>
</dbReference>
<proteinExistence type="predicted"/>
<keyword evidence="4" id="KW-0597">Phosphoprotein</keyword>
<dbReference type="PROSITE" id="PS50109">
    <property type="entry name" value="HIS_KIN"/>
    <property type="match status" value="1"/>
</dbReference>
<evidence type="ECO:0000256" key="2">
    <source>
        <dbReference type="ARBA" id="ARBA00004370"/>
    </source>
</evidence>
<dbReference type="InterPro" id="IPR003594">
    <property type="entry name" value="HATPase_dom"/>
</dbReference>
<dbReference type="Proteomes" id="UP000549250">
    <property type="component" value="Unassembled WGS sequence"/>
</dbReference>
<dbReference type="GO" id="GO:0005886">
    <property type="term" value="C:plasma membrane"/>
    <property type="evidence" value="ECO:0007669"/>
    <property type="project" value="TreeGrafter"/>
</dbReference>
<dbReference type="GO" id="GO:0000155">
    <property type="term" value="F:phosphorelay sensor kinase activity"/>
    <property type="evidence" value="ECO:0007669"/>
    <property type="project" value="InterPro"/>
</dbReference>
<keyword evidence="10" id="KW-0472">Membrane</keyword>
<dbReference type="AlphaFoldDB" id="A0A839T8A3"/>
<gene>
    <name evidence="13" type="ORF">FHR87_002620</name>
</gene>